<dbReference type="Gene3D" id="3.40.50.1820">
    <property type="entry name" value="alpha/beta hydrolase"/>
    <property type="match status" value="1"/>
</dbReference>
<protein>
    <submittedName>
        <fullName evidence="2">Alpha/Beta hydrolase protein</fullName>
    </submittedName>
</protein>
<proteinExistence type="predicted"/>
<gene>
    <name evidence="2" type="ORF">FB45DRAFT_919645</name>
</gene>
<dbReference type="AlphaFoldDB" id="A0AAD7FKC3"/>
<keyword evidence="3" id="KW-1185">Reference proteome</keyword>
<dbReference type="InterPro" id="IPR050228">
    <property type="entry name" value="Carboxylesterase_BioH"/>
</dbReference>
<dbReference type="InterPro" id="IPR029058">
    <property type="entry name" value="AB_hydrolase_fold"/>
</dbReference>
<name>A0AAD7FKC3_9AGAR</name>
<feature type="domain" description="AB hydrolase-1" evidence="1">
    <location>
        <begin position="88"/>
        <end position="322"/>
    </location>
</feature>
<dbReference type="PANTHER" id="PTHR43194">
    <property type="entry name" value="HYDROLASE ALPHA/BETA FOLD FAMILY"/>
    <property type="match status" value="1"/>
</dbReference>
<dbReference type="PRINTS" id="PR00412">
    <property type="entry name" value="EPOXHYDRLASE"/>
</dbReference>
<dbReference type="SUPFAM" id="SSF53474">
    <property type="entry name" value="alpha/beta-Hydrolases"/>
    <property type="match status" value="1"/>
</dbReference>
<keyword evidence="2" id="KW-0378">Hydrolase</keyword>
<dbReference type="EMBL" id="JARKIF010000010">
    <property type="protein sequence ID" value="KAJ7628957.1"/>
    <property type="molecule type" value="Genomic_DNA"/>
</dbReference>
<reference evidence="2" key="1">
    <citation type="submission" date="2023-03" db="EMBL/GenBank/DDBJ databases">
        <title>Massive genome expansion in bonnet fungi (Mycena s.s.) driven by repeated elements and novel gene families across ecological guilds.</title>
        <authorList>
            <consortium name="Lawrence Berkeley National Laboratory"/>
            <person name="Harder C.B."/>
            <person name="Miyauchi S."/>
            <person name="Viragh M."/>
            <person name="Kuo A."/>
            <person name="Thoen E."/>
            <person name="Andreopoulos B."/>
            <person name="Lu D."/>
            <person name="Skrede I."/>
            <person name="Drula E."/>
            <person name="Henrissat B."/>
            <person name="Morin E."/>
            <person name="Kohler A."/>
            <person name="Barry K."/>
            <person name="LaButti K."/>
            <person name="Morin E."/>
            <person name="Salamov A."/>
            <person name="Lipzen A."/>
            <person name="Mereny Z."/>
            <person name="Hegedus B."/>
            <person name="Baldrian P."/>
            <person name="Stursova M."/>
            <person name="Weitz H."/>
            <person name="Taylor A."/>
            <person name="Grigoriev I.V."/>
            <person name="Nagy L.G."/>
            <person name="Martin F."/>
            <person name="Kauserud H."/>
        </authorList>
    </citation>
    <scope>NUCLEOTIDE SEQUENCE</scope>
    <source>
        <strain evidence="2">9284</strain>
    </source>
</reference>
<dbReference type="GO" id="GO:0016787">
    <property type="term" value="F:hydrolase activity"/>
    <property type="evidence" value="ECO:0007669"/>
    <property type="project" value="UniProtKB-KW"/>
</dbReference>
<dbReference type="InterPro" id="IPR000639">
    <property type="entry name" value="Epox_hydrolase-like"/>
</dbReference>
<evidence type="ECO:0000313" key="2">
    <source>
        <dbReference type="EMBL" id="KAJ7628957.1"/>
    </source>
</evidence>
<sequence length="335" mass="36643">MSLTLRYLPYAPLLAFPLLFYAFSGPSQVQSKSNLLPGPVQAGLASQPHDSRAREVYSEDWTEGGAYAHLPTGKVRYWLLGLETGKKIVLVHGLTIPAIAYAKLVPLLVEAGYRVLLYDLYGRGYSDAPQNIPYDINLYVTQLALLLQHVGWNSTRIVGYSMGGPITAAFLASFLQLVERDVVLIASAGASETPPPGKKLWNSNLPVVQRWITRKVMARVVAAPNADDDMIQEIVRVQATSLPGYPRAVASSLYDGPIFHMRWAFKASVWSGRRVLFLHGERDAVVPPAASPLLRSLVDSAGGDTTLVQVQDAGHDLTWTHPEEVGRALLSFLEG</sequence>
<dbReference type="InterPro" id="IPR000073">
    <property type="entry name" value="AB_hydrolase_1"/>
</dbReference>
<accession>A0AAD7FKC3</accession>
<evidence type="ECO:0000259" key="1">
    <source>
        <dbReference type="Pfam" id="PF00561"/>
    </source>
</evidence>
<dbReference type="PANTHER" id="PTHR43194:SF2">
    <property type="entry name" value="PEROXISOMAL MEMBRANE PROTEIN LPX1"/>
    <property type="match status" value="1"/>
</dbReference>
<organism evidence="2 3">
    <name type="scientific">Roridomyces roridus</name>
    <dbReference type="NCBI Taxonomy" id="1738132"/>
    <lineage>
        <taxon>Eukaryota</taxon>
        <taxon>Fungi</taxon>
        <taxon>Dikarya</taxon>
        <taxon>Basidiomycota</taxon>
        <taxon>Agaricomycotina</taxon>
        <taxon>Agaricomycetes</taxon>
        <taxon>Agaricomycetidae</taxon>
        <taxon>Agaricales</taxon>
        <taxon>Marasmiineae</taxon>
        <taxon>Mycenaceae</taxon>
        <taxon>Roridomyces</taxon>
    </lineage>
</organism>
<dbReference type="Proteomes" id="UP001221142">
    <property type="component" value="Unassembled WGS sequence"/>
</dbReference>
<dbReference type="Pfam" id="PF00561">
    <property type="entry name" value="Abhydrolase_1"/>
    <property type="match status" value="1"/>
</dbReference>
<dbReference type="PRINTS" id="PR00111">
    <property type="entry name" value="ABHYDROLASE"/>
</dbReference>
<evidence type="ECO:0000313" key="3">
    <source>
        <dbReference type="Proteomes" id="UP001221142"/>
    </source>
</evidence>
<comment type="caution">
    <text evidence="2">The sequence shown here is derived from an EMBL/GenBank/DDBJ whole genome shotgun (WGS) entry which is preliminary data.</text>
</comment>